<dbReference type="EMBL" id="BORT01000007">
    <property type="protein sequence ID" value="GIO47333.1"/>
    <property type="molecule type" value="Genomic_DNA"/>
</dbReference>
<accession>A0A919YCS7</accession>
<keyword evidence="2" id="KW-1185">Reference proteome</keyword>
<evidence type="ECO:0000313" key="1">
    <source>
        <dbReference type="EMBL" id="GIO47333.1"/>
    </source>
</evidence>
<dbReference type="AlphaFoldDB" id="A0A919YCS7"/>
<name>A0A919YCS7_9BACL</name>
<organism evidence="1 2">
    <name type="scientific">Paenibacillus azoreducens</name>
    <dbReference type="NCBI Taxonomy" id="116718"/>
    <lineage>
        <taxon>Bacteria</taxon>
        <taxon>Bacillati</taxon>
        <taxon>Bacillota</taxon>
        <taxon>Bacilli</taxon>
        <taxon>Bacillales</taxon>
        <taxon>Paenibacillaceae</taxon>
        <taxon>Paenibacillus</taxon>
    </lineage>
</organism>
<sequence>MTNTIKLEISLTQAIVICLPCDKNDIYSVTNVSLRYIRDENEYDLFVNDYIIEALKSLNNILTKALNCELEIKGNYIEKGVGYFHNIYAHELWTTDNFDVDDPAEDFLVWSTPTEIGNETYIYNIQDHIHLEISPLYKWNSNFPDDESEYQTFEEFMNQHKIIDRIHIKRGTALLWQKVCQELMEIAILNDRK</sequence>
<gene>
    <name evidence="1" type="ORF">J34TS1_20980</name>
</gene>
<proteinExistence type="predicted"/>
<protein>
    <submittedName>
        <fullName evidence="1">Uncharacterized protein</fullName>
    </submittedName>
</protein>
<reference evidence="1 2" key="1">
    <citation type="submission" date="2021-03" db="EMBL/GenBank/DDBJ databases">
        <title>Antimicrobial resistance genes in bacteria isolated from Japanese honey, and their potential for conferring macrolide and lincosamide resistance in the American foulbrood pathogen Paenibacillus larvae.</title>
        <authorList>
            <person name="Okamoto M."/>
            <person name="Kumagai M."/>
            <person name="Kanamori H."/>
            <person name="Takamatsu D."/>
        </authorList>
    </citation>
    <scope>NUCLEOTIDE SEQUENCE [LARGE SCALE GENOMIC DNA]</scope>
    <source>
        <strain evidence="1 2">J34TS1</strain>
    </source>
</reference>
<dbReference type="RefSeq" id="WP_212978202.1">
    <property type="nucleotide sequence ID" value="NZ_AP025343.1"/>
</dbReference>
<evidence type="ECO:0000313" key="2">
    <source>
        <dbReference type="Proteomes" id="UP000682811"/>
    </source>
</evidence>
<comment type="caution">
    <text evidence="1">The sequence shown here is derived from an EMBL/GenBank/DDBJ whole genome shotgun (WGS) entry which is preliminary data.</text>
</comment>
<dbReference type="Proteomes" id="UP000682811">
    <property type="component" value="Unassembled WGS sequence"/>
</dbReference>